<dbReference type="InterPro" id="IPR017521">
    <property type="entry name" value="Sugar_tfrase_PEP-CTERM_Stp1"/>
</dbReference>
<dbReference type="NCBIfam" id="TIGR03087">
    <property type="entry name" value="stp1"/>
    <property type="match status" value="1"/>
</dbReference>
<accession>A0A7W6CLG2</accession>
<evidence type="ECO:0000313" key="2">
    <source>
        <dbReference type="Proteomes" id="UP000548867"/>
    </source>
</evidence>
<reference evidence="1 2" key="1">
    <citation type="submission" date="2020-08" db="EMBL/GenBank/DDBJ databases">
        <title>Genomic Encyclopedia of Type Strains, Phase IV (KMG-IV): sequencing the most valuable type-strain genomes for metagenomic binning, comparative biology and taxonomic classification.</title>
        <authorList>
            <person name="Goeker M."/>
        </authorList>
    </citation>
    <scope>NUCLEOTIDE SEQUENCE [LARGE SCALE GENOMIC DNA]</scope>
    <source>
        <strain evidence="1 2">DSM 27057</strain>
    </source>
</reference>
<sequence>MSTEILFLSHRIPFPPNRGDKIRSHHILRRLARMAPVHVGCFADDHADLAEEVELASLAHSYYLARRTKPLVLAGFQALKQGKPISLTAFRDASMANYVREKLASGRIGTIYVFSSQMGQYVPDDFAGRVIMDFVDVDSAKFDAYAEKSRGPMGWVNGREGRLLAAEEARLAARADFNLLISRAEADLFAQRLGALARQVRIEVLGNGIDSEYFDPLQVGPECQMATMPGPRLIFTGQMDYQPNVAAAIRAARHILPQVRERHPGATFHIVGRSPTDAVKALSHVAGVHVWGRVDDIRPWLKAADMALVPLDIARGVQNKVLEAMAMELPVVLTSAAANGINAVAGHHFAVADSDEALIALVNNLADKPQAGKAMGIDARRLVVERASWQSTLAPLADMLSAPPRKWRDAA</sequence>
<comment type="caution">
    <text evidence="1">The sequence shown here is derived from an EMBL/GenBank/DDBJ whole genome shotgun (WGS) entry which is preliminary data.</text>
</comment>
<keyword evidence="2" id="KW-1185">Reference proteome</keyword>
<dbReference type="PANTHER" id="PTHR12526">
    <property type="entry name" value="GLYCOSYLTRANSFERASE"/>
    <property type="match status" value="1"/>
</dbReference>
<dbReference type="EMBL" id="JACIDX010000007">
    <property type="protein sequence ID" value="MBB3955146.1"/>
    <property type="molecule type" value="Genomic_DNA"/>
</dbReference>
<dbReference type="Gene3D" id="3.40.50.2000">
    <property type="entry name" value="Glycogen Phosphorylase B"/>
    <property type="match status" value="2"/>
</dbReference>
<dbReference type="GO" id="GO:0016757">
    <property type="term" value="F:glycosyltransferase activity"/>
    <property type="evidence" value="ECO:0007669"/>
    <property type="project" value="TreeGrafter"/>
</dbReference>
<evidence type="ECO:0000313" key="1">
    <source>
        <dbReference type="EMBL" id="MBB3955146.1"/>
    </source>
</evidence>
<keyword evidence="1" id="KW-0808">Transferase</keyword>
<proteinExistence type="predicted"/>
<dbReference type="RefSeq" id="WP_183625216.1">
    <property type="nucleotide sequence ID" value="NZ_JACIDX010000007.1"/>
</dbReference>
<dbReference type="Pfam" id="PF13692">
    <property type="entry name" value="Glyco_trans_1_4"/>
    <property type="match status" value="1"/>
</dbReference>
<name>A0A7W6CLG2_9SPHN</name>
<dbReference type="PANTHER" id="PTHR12526:SF600">
    <property type="entry name" value="GLYCOSYL TRANSFERASE GROUP 1"/>
    <property type="match status" value="1"/>
</dbReference>
<dbReference type="SUPFAM" id="SSF53756">
    <property type="entry name" value="UDP-Glycosyltransferase/glycogen phosphorylase"/>
    <property type="match status" value="1"/>
</dbReference>
<dbReference type="AlphaFoldDB" id="A0A7W6CLG2"/>
<organism evidence="1 2">
    <name type="scientific">Novosphingobium sediminicola</name>
    <dbReference type="NCBI Taxonomy" id="563162"/>
    <lineage>
        <taxon>Bacteria</taxon>
        <taxon>Pseudomonadati</taxon>
        <taxon>Pseudomonadota</taxon>
        <taxon>Alphaproteobacteria</taxon>
        <taxon>Sphingomonadales</taxon>
        <taxon>Sphingomonadaceae</taxon>
        <taxon>Novosphingobium</taxon>
    </lineage>
</organism>
<dbReference type="CDD" id="cd03801">
    <property type="entry name" value="GT4_PimA-like"/>
    <property type="match status" value="1"/>
</dbReference>
<protein>
    <submittedName>
        <fullName evidence="1">Sugar transferase (PEP-CTERM/EpsH1 system associated)</fullName>
    </submittedName>
</protein>
<dbReference type="Proteomes" id="UP000548867">
    <property type="component" value="Unassembled WGS sequence"/>
</dbReference>
<gene>
    <name evidence="1" type="ORF">GGR38_002098</name>
</gene>